<evidence type="ECO:0000313" key="2">
    <source>
        <dbReference type="EMBL" id="KAL0125044.1"/>
    </source>
</evidence>
<accession>A0AAW2GCV0</accession>
<feature type="transmembrane region" description="Helical" evidence="1">
    <location>
        <begin position="69"/>
        <end position="88"/>
    </location>
</feature>
<keyword evidence="3" id="KW-1185">Reference proteome</keyword>
<feature type="transmembrane region" description="Helical" evidence="1">
    <location>
        <begin position="169"/>
        <end position="202"/>
    </location>
</feature>
<proteinExistence type="predicted"/>
<keyword evidence="1" id="KW-0472">Membrane</keyword>
<keyword evidence="1" id="KW-0812">Transmembrane</keyword>
<feature type="transmembrane region" description="Helical" evidence="1">
    <location>
        <begin position="36"/>
        <end position="57"/>
    </location>
</feature>
<comment type="caution">
    <text evidence="2">The sequence shown here is derived from an EMBL/GenBank/DDBJ whole genome shotgun (WGS) entry which is preliminary data.</text>
</comment>
<sequence length="234" mass="27172">MWLKLTIKKVIAIVKLSLFITWCWPLPKDAIKLKVICAGVYQYFCLIVTFSVALGLINTVRNHFDDPVIMAKSISVLCPAIQVVYNIVCCKVNCYRLQLVTFEMENFCKLLKPREEIVIQRYIHKCVYFYGGSMIWIYLSAVFIMSGPITLDQYFPTNAEYPFNVYHQPIKSIIFIQQTIACIQGAAQLCMNIFIALLLWFASARFEILVEKLQEVTNLYELKECIQEHQNLLK</sequence>
<dbReference type="EMBL" id="JADYXP020000004">
    <property type="protein sequence ID" value="KAL0125044.1"/>
    <property type="molecule type" value="Genomic_DNA"/>
</dbReference>
<protein>
    <submittedName>
        <fullName evidence="2">Uncharacterized protein</fullName>
    </submittedName>
</protein>
<evidence type="ECO:0000256" key="1">
    <source>
        <dbReference type="SAM" id="Phobius"/>
    </source>
</evidence>
<name>A0AAW2GCV0_9HYME</name>
<feature type="transmembrane region" description="Helical" evidence="1">
    <location>
        <begin position="127"/>
        <end position="149"/>
    </location>
</feature>
<organism evidence="2 3">
    <name type="scientific">Cardiocondyla obscurior</name>
    <dbReference type="NCBI Taxonomy" id="286306"/>
    <lineage>
        <taxon>Eukaryota</taxon>
        <taxon>Metazoa</taxon>
        <taxon>Ecdysozoa</taxon>
        <taxon>Arthropoda</taxon>
        <taxon>Hexapoda</taxon>
        <taxon>Insecta</taxon>
        <taxon>Pterygota</taxon>
        <taxon>Neoptera</taxon>
        <taxon>Endopterygota</taxon>
        <taxon>Hymenoptera</taxon>
        <taxon>Apocrita</taxon>
        <taxon>Aculeata</taxon>
        <taxon>Formicoidea</taxon>
        <taxon>Formicidae</taxon>
        <taxon>Myrmicinae</taxon>
        <taxon>Cardiocondyla</taxon>
    </lineage>
</organism>
<dbReference type="AlphaFoldDB" id="A0AAW2GCV0"/>
<reference evidence="2 3" key="1">
    <citation type="submission" date="2023-03" db="EMBL/GenBank/DDBJ databases">
        <title>High recombination rates correlate with genetic variation in Cardiocondyla obscurior ants.</title>
        <authorList>
            <person name="Errbii M."/>
        </authorList>
    </citation>
    <scope>NUCLEOTIDE SEQUENCE [LARGE SCALE GENOMIC DNA]</scope>
    <source>
        <strain evidence="2">Alpha-2009</strain>
        <tissue evidence="2">Whole body</tissue>
    </source>
</reference>
<keyword evidence="1" id="KW-1133">Transmembrane helix</keyword>
<gene>
    <name evidence="2" type="ORF">PUN28_004294</name>
</gene>
<dbReference type="Proteomes" id="UP001430953">
    <property type="component" value="Unassembled WGS sequence"/>
</dbReference>
<evidence type="ECO:0000313" key="3">
    <source>
        <dbReference type="Proteomes" id="UP001430953"/>
    </source>
</evidence>